<accession>A0A6V8QFK7</accession>
<dbReference type="CDD" id="cd04186">
    <property type="entry name" value="GT_2_like_c"/>
    <property type="match status" value="1"/>
</dbReference>
<sequence>MEKEVAILISNYNGKHFLEYCLPSVLDQSGADFDVFLIDNASSDGSADFVRENFPQINIIQNKENLGFAEGNNVGIRKVIDRYPYIAFLNNDTKVNKDWLKELLKSIDRSSEIGISTSVILDSQGQMIQGAGGYFASVVTGTNAGAFHNQEYRDFDLTKDFPVFWASGCSFLVKSQILREIGLFDENYFSYYEDIDLSWRTLMHGYRITCSVGSCVCHYGSGTWKGRPPSFYLAERNRLLTYFKNLSCFNLLWILPILLLARLVFAVLFFDSLAHFVAKLRGILSALLWIPRYLPKRKNIQRLRRVGDQEVFRNNLVMFPLKNHLR</sequence>
<feature type="transmembrane region" description="Helical" evidence="5">
    <location>
        <begin position="276"/>
        <end position="294"/>
    </location>
</feature>
<dbReference type="Proteomes" id="UP000568877">
    <property type="component" value="Unassembled WGS sequence"/>
</dbReference>
<dbReference type="EMBL" id="BLSA01000122">
    <property type="protein sequence ID" value="GFP32661.1"/>
    <property type="molecule type" value="Genomic_DNA"/>
</dbReference>
<proteinExistence type="inferred from homology"/>
<evidence type="ECO:0000256" key="5">
    <source>
        <dbReference type="SAM" id="Phobius"/>
    </source>
</evidence>
<keyword evidence="3" id="KW-0328">Glycosyltransferase</keyword>
<keyword evidence="5" id="KW-1133">Transmembrane helix</keyword>
<reference evidence="7 8" key="1">
    <citation type="journal article" date="2020" name="Front. Microbiol.">
        <title>Single-cell genomics of novel Actinobacteria with the Wood-Ljungdahl pathway discovered in a serpentinizing system.</title>
        <authorList>
            <person name="Merino N."/>
            <person name="Kawai M."/>
            <person name="Boyd E.S."/>
            <person name="Colman D.R."/>
            <person name="McGlynn S.E."/>
            <person name="Nealson K.H."/>
            <person name="Kurokawa K."/>
            <person name="Hongoh Y."/>
        </authorList>
    </citation>
    <scope>NUCLEOTIDE SEQUENCE [LARGE SCALE GENOMIC DNA]</scope>
    <source>
        <strain evidence="7 8">S42</strain>
    </source>
</reference>
<organism evidence="7 8">
    <name type="scientific">Candidatus Hakubella thermalkaliphila</name>
    <dbReference type="NCBI Taxonomy" id="2754717"/>
    <lineage>
        <taxon>Bacteria</taxon>
        <taxon>Bacillati</taxon>
        <taxon>Actinomycetota</taxon>
        <taxon>Actinomycetota incertae sedis</taxon>
        <taxon>Candidatus Hakubellales</taxon>
        <taxon>Candidatus Hakubellaceae</taxon>
        <taxon>Candidatus Hakubella</taxon>
    </lineage>
</organism>
<gene>
    <name evidence="7" type="ORF">HKBW3S42_00967</name>
</gene>
<evidence type="ECO:0000256" key="3">
    <source>
        <dbReference type="ARBA" id="ARBA00022676"/>
    </source>
</evidence>
<evidence type="ECO:0000256" key="4">
    <source>
        <dbReference type="ARBA" id="ARBA00022679"/>
    </source>
</evidence>
<evidence type="ECO:0000256" key="1">
    <source>
        <dbReference type="ARBA" id="ARBA00004776"/>
    </source>
</evidence>
<evidence type="ECO:0000313" key="8">
    <source>
        <dbReference type="Proteomes" id="UP000568877"/>
    </source>
</evidence>
<dbReference type="PANTHER" id="PTHR43179">
    <property type="entry name" value="RHAMNOSYLTRANSFERASE WBBL"/>
    <property type="match status" value="1"/>
</dbReference>
<keyword evidence="4 7" id="KW-0808">Transferase</keyword>
<dbReference type="InterPro" id="IPR029044">
    <property type="entry name" value="Nucleotide-diphossugar_trans"/>
</dbReference>
<keyword evidence="5" id="KW-0812">Transmembrane</keyword>
<dbReference type="InterPro" id="IPR001173">
    <property type="entry name" value="Glyco_trans_2-like"/>
</dbReference>
<comment type="caution">
    <text evidence="7">The sequence shown here is derived from an EMBL/GenBank/DDBJ whole genome shotgun (WGS) entry which is preliminary data.</text>
</comment>
<feature type="transmembrane region" description="Helical" evidence="5">
    <location>
        <begin position="246"/>
        <end position="270"/>
    </location>
</feature>
<evidence type="ECO:0000256" key="2">
    <source>
        <dbReference type="ARBA" id="ARBA00006739"/>
    </source>
</evidence>
<dbReference type="Pfam" id="PF00535">
    <property type="entry name" value="Glycos_transf_2"/>
    <property type="match status" value="1"/>
</dbReference>
<comment type="similarity">
    <text evidence="2">Belongs to the glycosyltransferase 2 family.</text>
</comment>
<keyword evidence="5" id="KW-0472">Membrane</keyword>
<dbReference type="PANTHER" id="PTHR43179:SF12">
    <property type="entry name" value="GALACTOFURANOSYLTRANSFERASE GLFT2"/>
    <property type="match status" value="1"/>
</dbReference>
<name>A0A6V8QFK7_9ACTN</name>
<evidence type="ECO:0000313" key="7">
    <source>
        <dbReference type="EMBL" id="GFP32661.1"/>
    </source>
</evidence>
<evidence type="ECO:0000259" key="6">
    <source>
        <dbReference type="Pfam" id="PF00535"/>
    </source>
</evidence>
<feature type="domain" description="Glycosyltransferase 2-like" evidence="6">
    <location>
        <begin position="7"/>
        <end position="119"/>
    </location>
</feature>
<dbReference type="AlphaFoldDB" id="A0A6V8QFK7"/>
<comment type="pathway">
    <text evidence="1">Cell wall biogenesis; cell wall polysaccharide biosynthesis.</text>
</comment>
<dbReference type="GO" id="GO:0016757">
    <property type="term" value="F:glycosyltransferase activity"/>
    <property type="evidence" value="ECO:0007669"/>
    <property type="project" value="UniProtKB-KW"/>
</dbReference>
<protein>
    <submittedName>
        <fullName evidence="7">Rhamnosyltransferase</fullName>
    </submittedName>
</protein>
<dbReference type="Gene3D" id="3.90.550.10">
    <property type="entry name" value="Spore Coat Polysaccharide Biosynthesis Protein SpsA, Chain A"/>
    <property type="match status" value="1"/>
</dbReference>
<dbReference type="SUPFAM" id="SSF53448">
    <property type="entry name" value="Nucleotide-diphospho-sugar transferases"/>
    <property type="match status" value="1"/>
</dbReference>